<dbReference type="Proteomes" id="UP000314985">
    <property type="component" value="Chromosome 11"/>
</dbReference>
<accession>A0A4X1TBS2</accession>
<evidence type="ECO:0000313" key="3">
    <source>
        <dbReference type="Ensembl" id="ENSSSCP00070012137.1"/>
    </source>
</evidence>
<feature type="domain" description="SAM" evidence="2">
    <location>
        <begin position="61"/>
        <end position="120"/>
    </location>
</feature>
<protein>
    <recommendedName>
        <fullName evidence="2">SAM domain-containing protein</fullName>
    </recommendedName>
</protein>
<organism evidence="3 4">
    <name type="scientific">Sus scrofa</name>
    <name type="common">Pig</name>
    <dbReference type="NCBI Taxonomy" id="9823"/>
    <lineage>
        <taxon>Eukaryota</taxon>
        <taxon>Metazoa</taxon>
        <taxon>Chordata</taxon>
        <taxon>Craniata</taxon>
        <taxon>Vertebrata</taxon>
        <taxon>Euteleostomi</taxon>
        <taxon>Mammalia</taxon>
        <taxon>Eutheria</taxon>
        <taxon>Laurasiatheria</taxon>
        <taxon>Artiodactyla</taxon>
        <taxon>Suina</taxon>
        <taxon>Suidae</taxon>
        <taxon>Sus</taxon>
    </lineage>
</organism>
<feature type="compositionally biased region" description="Low complexity" evidence="1">
    <location>
        <begin position="159"/>
        <end position="170"/>
    </location>
</feature>
<dbReference type="InterPro" id="IPR001660">
    <property type="entry name" value="SAM"/>
</dbReference>
<evidence type="ECO:0000259" key="2">
    <source>
        <dbReference type="Pfam" id="PF07647"/>
    </source>
</evidence>
<dbReference type="Gene3D" id="1.10.287.2070">
    <property type="match status" value="1"/>
</dbReference>
<feature type="compositionally biased region" description="Low complexity" evidence="1">
    <location>
        <begin position="216"/>
        <end position="230"/>
    </location>
</feature>
<proteinExistence type="predicted"/>
<reference evidence="3" key="2">
    <citation type="submission" date="2025-08" db="UniProtKB">
        <authorList>
            <consortium name="Ensembl"/>
        </authorList>
    </citation>
    <scope>IDENTIFICATION</scope>
</reference>
<evidence type="ECO:0000256" key="1">
    <source>
        <dbReference type="SAM" id="MobiDB-lite"/>
    </source>
</evidence>
<name>A0A4X1TBS2_PIG</name>
<dbReference type="AlphaFoldDB" id="A0A4X1TBS2"/>
<feature type="compositionally biased region" description="Low complexity" evidence="1">
    <location>
        <begin position="311"/>
        <end position="322"/>
    </location>
</feature>
<dbReference type="CDD" id="cd09592">
    <property type="entry name" value="SAM_DLC2"/>
    <property type="match status" value="1"/>
</dbReference>
<feature type="compositionally biased region" description="Low complexity" evidence="1">
    <location>
        <begin position="286"/>
        <end position="299"/>
    </location>
</feature>
<dbReference type="SUPFAM" id="SSF47769">
    <property type="entry name" value="SAM/Pointed domain"/>
    <property type="match status" value="1"/>
</dbReference>
<dbReference type="FunFam" id="1.10.287.2070:FF:000001">
    <property type="entry name" value="StAR-related lipid transfer domain-containing 13"/>
    <property type="match status" value="1"/>
</dbReference>
<evidence type="ECO:0000313" key="4">
    <source>
        <dbReference type="Proteomes" id="UP000314985"/>
    </source>
</evidence>
<feature type="compositionally biased region" description="Basic and acidic residues" evidence="1">
    <location>
        <begin position="247"/>
        <end position="269"/>
    </location>
</feature>
<feature type="compositionally biased region" description="Basic and acidic residues" evidence="1">
    <location>
        <begin position="191"/>
        <end position="208"/>
    </location>
</feature>
<dbReference type="Ensembl" id="ENSSSCT00070014692.1">
    <property type="protein sequence ID" value="ENSSSCP00070012137.1"/>
    <property type="gene ID" value="ENSSSCG00070007588.1"/>
</dbReference>
<dbReference type="InterPro" id="IPR013761">
    <property type="entry name" value="SAM/pointed_sf"/>
</dbReference>
<sequence length="486" mass="53047">MFSQGPRTPASGCYYLNALTPESQEMYLRFDQTARRSPYRMSRILARHQLVTKIQQEIEAKEACDWLRAAGFPQYAQLYEDSQFPINIVAVKNDHDFLEKDLVEPLYRRLNTLNKCASMKLDVNFQRKKATPVEQLPALAPAPAVHGVAPRQQPDGRPAEPAAAPLAAPPHGHHGEALPVQQARLDVGSSKVHEEDESSRLQRQDCLRRSSHRPRPANGAAPAAEYPASPEVSAQQLPRSGGPFSKVRREVADPRPAADERELPRERQLRGPVGLRRGGHGEAVLPRPARAPAQQQAQRDLPPHLPVCPQGAAAAGSAGRRPAAGRREQGGAPDAAVLPQGRGGPGGGEPDDAHEPGGVSGPLPLPSELTEERKLPQVSCSQREPRASPRRSPRLEPSFSLRICPRVIYNRKMLGGNLIRAAQRRTIIKVARRAVLCAPESRGCGFAFCVPVGSGGAQGSILQSFNSERLDLRPRLAVKLFPTWEK</sequence>
<feature type="region of interest" description="Disordered" evidence="1">
    <location>
        <begin position="144"/>
        <end position="395"/>
    </location>
</feature>
<dbReference type="Pfam" id="PF07647">
    <property type="entry name" value="SAM_2"/>
    <property type="match status" value="1"/>
</dbReference>
<dbReference type="PANTHER" id="PTHR12659:SF6">
    <property type="entry name" value="STAR-RELATED LIPID TRANSFER PROTEIN 13"/>
    <property type="match status" value="1"/>
</dbReference>
<reference evidence="3 4" key="1">
    <citation type="submission" date="2017-08" db="EMBL/GenBank/DDBJ databases">
        <title>USMARCv1.0.</title>
        <authorList>
            <person name="Hannum G.I."/>
            <person name="Koren S."/>
            <person name="Schroeder S.G."/>
            <person name="Chin S.C."/>
            <person name="Nonneman D.J."/>
            <person name="Becker S.A."/>
            <person name="Rosen B.D."/>
            <person name="Bickhart D.M."/>
            <person name="Putnam N.H."/>
            <person name="Green R.E."/>
            <person name="Tuggle C.K."/>
            <person name="Liu H."/>
            <person name="Rohrer G.A."/>
            <person name="Warr A."/>
            <person name="Hall R."/>
            <person name="Kim K."/>
            <person name="Hume D.A."/>
            <person name="Talbot R."/>
            <person name="Chow W."/>
            <person name="Howe K."/>
            <person name="Schwartz A.S."/>
            <person name="Watson M."/>
            <person name="Archibald A.L."/>
            <person name="Phillippy A.M."/>
            <person name="Smith T.P.L."/>
        </authorList>
    </citation>
    <scope>NUCLEOTIDE SEQUENCE [LARGE SCALE GENOMIC DNA]</scope>
</reference>
<dbReference type="PANTHER" id="PTHR12659">
    <property type="entry name" value="RHO-TYPE GTPASE ACTIVATING PROTEIN"/>
    <property type="match status" value="1"/>
</dbReference>